<dbReference type="PANTHER" id="PTHR11080">
    <property type="entry name" value="PYRAZINAMIDASE/NICOTINAMIDASE"/>
    <property type="match status" value="1"/>
</dbReference>
<dbReference type="GO" id="GO:0016787">
    <property type="term" value="F:hydrolase activity"/>
    <property type="evidence" value="ECO:0007669"/>
    <property type="project" value="UniProtKB-KW"/>
</dbReference>
<name>W8U7H1_PEPAC</name>
<dbReference type="SUPFAM" id="SSF52499">
    <property type="entry name" value="Isochorismatase-like hydrolases"/>
    <property type="match status" value="1"/>
</dbReference>
<dbReference type="Proteomes" id="UP000019591">
    <property type="component" value="Chromosome"/>
</dbReference>
<comment type="similarity">
    <text evidence="1">Belongs to the isochorismatase family.</text>
</comment>
<dbReference type="OrthoDB" id="9796485at2"/>
<dbReference type="AlphaFoldDB" id="W8U7H1"/>
<dbReference type="PANTHER" id="PTHR11080:SF2">
    <property type="entry name" value="LD05707P"/>
    <property type="match status" value="1"/>
</dbReference>
<evidence type="ECO:0000313" key="3">
    <source>
        <dbReference type="EMBL" id="AHM56831.1"/>
    </source>
</evidence>
<proteinExistence type="inferred from homology"/>
<evidence type="ECO:0008006" key="5">
    <source>
        <dbReference type="Google" id="ProtNLM"/>
    </source>
</evidence>
<evidence type="ECO:0000256" key="2">
    <source>
        <dbReference type="ARBA" id="ARBA00022801"/>
    </source>
</evidence>
<sequence>MLENKIEDIVDIDKIGEISRVDMNSLMELAKAEKKLPAQEDTKKVLLLAIDIQNDFMEKGSLPVEGSHRDVENLIRFIYSNAGKITSIVASLDTHTAYQIFHPCWWVDACGKNPKPFTLISSGDIENGIWIPVRHREHSIRYVKYLEENSKKSLIIWPYHCMLGTTGHCLEAQFSKIAYYHSMVRDSNFEIIVKGTSPTSEMYGIFRPEYDEGFEFETTLLDKFAGYDKVIIAGEAKSHCALESLSQICEYYKDSRQITERIYLLEDCTSCIGGFEEDTEAALSQMEVLYGIKRVKSTEIEI</sequence>
<dbReference type="InterPro" id="IPR052347">
    <property type="entry name" value="Isochorismatase_Nicotinamidase"/>
</dbReference>
<dbReference type="HOGENOM" id="CLU_067099_0_0_9"/>
<keyword evidence="4" id="KW-1185">Reference proteome</keyword>
<organism evidence="3 4">
    <name type="scientific">Peptoclostridium acidaminophilum DSM 3953</name>
    <dbReference type="NCBI Taxonomy" id="1286171"/>
    <lineage>
        <taxon>Bacteria</taxon>
        <taxon>Bacillati</taxon>
        <taxon>Bacillota</taxon>
        <taxon>Clostridia</taxon>
        <taxon>Peptostreptococcales</taxon>
        <taxon>Peptoclostridiaceae</taxon>
        <taxon>Peptoclostridium</taxon>
    </lineage>
</organism>
<keyword evidence="2" id="KW-0378">Hydrolase</keyword>
<dbReference type="eggNOG" id="COG1335">
    <property type="taxonomic scope" value="Bacteria"/>
</dbReference>
<accession>W8U7H1</accession>
<dbReference type="EMBL" id="CP007452">
    <property type="protein sequence ID" value="AHM56831.1"/>
    <property type="molecule type" value="Genomic_DNA"/>
</dbReference>
<dbReference type="Gene3D" id="3.40.50.850">
    <property type="entry name" value="Isochorismatase-like"/>
    <property type="match status" value="1"/>
</dbReference>
<gene>
    <name evidence="3" type="ORF">EAL2_c15360</name>
</gene>
<dbReference type="InterPro" id="IPR036380">
    <property type="entry name" value="Isochorismatase-like_sf"/>
</dbReference>
<reference evidence="3 4" key="1">
    <citation type="journal article" date="2014" name="Genome Announc.">
        <title>Complete Genome Sequence of Amino Acid-Utilizing Eubacterium acidaminophilum al-2 (DSM 3953).</title>
        <authorList>
            <person name="Poehlein A."/>
            <person name="Andreesen J.R."/>
            <person name="Daniel R."/>
        </authorList>
    </citation>
    <scope>NUCLEOTIDE SEQUENCE [LARGE SCALE GENOMIC DNA]</scope>
    <source>
        <strain evidence="3 4">DSM 3953</strain>
    </source>
</reference>
<dbReference type="STRING" id="1286171.EAL2_c15360"/>
<dbReference type="KEGG" id="eac:EAL2_c15360"/>
<evidence type="ECO:0000256" key="1">
    <source>
        <dbReference type="ARBA" id="ARBA00006336"/>
    </source>
</evidence>
<dbReference type="RefSeq" id="WP_025435811.1">
    <property type="nucleotide sequence ID" value="NZ_CP007452.1"/>
</dbReference>
<protein>
    <recommendedName>
        <fullName evidence="5">Nicotinamidase</fullName>
    </recommendedName>
</protein>
<dbReference type="PATRIC" id="fig|1286171.3.peg.1487"/>
<evidence type="ECO:0000313" key="4">
    <source>
        <dbReference type="Proteomes" id="UP000019591"/>
    </source>
</evidence>